<protein>
    <submittedName>
        <fullName evidence="1">Uncharacterized protein</fullName>
    </submittedName>
</protein>
<dbReference type="AlphaFoldDB" id="A0A6J4VH02"/>
<dbReference type="EMBL" id="CADCWN010000219">
    <property type="protein sequence ID" value="CAA9579227.1"/>
    <property type="molecule type" value="Genomic_DNA"/>
</dbReference>
<gene>
    <name evidence="1" type="ORF">AVDCRST_MAG18-2920</name>
</gene>
<reference evidence="1" key="1">
    <citation type="submission" date="2020-02" db="EMBL/GenBank/DDBJ databases">
        <authorList>
            <person name="Meier V. D."/>
        </authorList>
    </citation>
    <scope>NUCLEOTIDE SEQUENCE</scope>
    <source>
        <strain evidence="1">AVDCRST_MAG18</strain>
    </source>
</reference>
<accession>A0A6J4VH02</accession>
<sequence length="525" mass="56950">MAFRTQDLPKTIRRDKRTGSRRLYPRYLRDDSIKPQIGIAIRFFETKLGLLRRELEPDVLIQLFGDPRLARCLVGCLARAYRYRTRRFADLVGEERAALLAARGLHTPRDLRAFTFTKANEGGGFVGPTDRARFLNDLVPELDLVEAEQALWLDAPDQAILIRVGPVPTVEEVLALYHLRLIESLLRIAPTVTLALRGDRATVEAVCDRFGVRATLDKKTVTLHGKQDAIGSWSRHGVRVARAALTLLGAGVLGAGAAAVALGDETFDVNLDAATLADALPARGWSAPDATWEGADAFLAGVAAERRQGRLSGWRMRRWPEPQVAAAGALWPEFAISRGMIAIGLLPLTAAQVRAEAEALLALAERLPFIVLVKGALRAIPVGLTVLRLDSDGAAAALADYLERTFPLDAAVAAPEWLTSLADAARAAGSLAESELSRRLDCTEEAVADRLAALAQSDLVYIDGFGLCAESFLARTRALYEEEMARNGGRLDLGILGRRLRTLTGRNEGLHALIAQLSGELRAVA</sequence>
<name>A0A6J4VH02_9BACT</name>
<organism evidence="1">
    <name type="scientific">uncultured Thermomicrobiales bacterium</name>
    <dbReference type="NCBI Taxonomy" id="1645740"/>
    <lineage>
        <taxon>Bacteria</taxon>
        <taxon>Pseudomonadati</taxon>
        <taxon>Thermomicrobiota</taxon>
        <taxon>Thermomicrobia</taxon>
        <taxon>Thermomicrobiales</taxon>
        <taxon>environmental samples</taxon>
    </lineage>
</organism>
<evidence type="ECO:0000313" key="1">
    <source>
        <dbReference type="EMBL" id="CAA9579227.1"/>
    </source>
</evidence>
<proteinExistence type="predicted"/>